<dbReference type="Proteomes" id="UP000295704">
    <property type="component" value="Segment"/>
</dbReference>
<keyword evidence="2" id="KW-1185">Reference proteome</keyword>
<reference evidence="1 2" key="1">
    <citation type="submission" date="2019-04" db="EMBL/GenBank/DDBJ databases">
        <title>Genome of Staphylococcus phage SP197.</title>
        <authorList>
            <person name="Azam A.H."/>
            <person name="Arai H."/>
            <person name="Miyanaga K."/>
            <person name="Tanji Y."/>
        </authorList>
    </citation>
    <scope>NUCLEOTIDE SEQUENCE [LARGE SCALE GENOMIC DNA]</scope>
    <source>
        <strain evidence="1 2">SP197</strain>
    </source>
</reference>
<dbReference type="EMBL" id="AP019561">
    <property type="protein sequence ID" value="BBJ34023.1"/>
    <property type="molecule type" value="Genomic_DNA"/>
</dbReference>
<accession>A0A494W9L7</accession>
<evidence type="ECO:0000313" key="1">
    <source>
        <dbReference type="EMBL" id="BBJ34023.1"/>
    </source>
</evidence>
<evidence type="ECO:0000313" key="2">
    <source>
        <dbReference type="Proteomes" id="UP000295704"/>
    </source>
</evidence>
<organism evidence="1 2">
    <name type="scientific">Staphylococcus phage SP197</name>
    <dbReference type="NCBI Taxonomy" id="2495554"/>
    <lineage>
        <taxon>Viruses</taxon>
        <taxon>Duplodnaviria</taxon>
        <taxon>Heunggongvirae</taxon>
        <taxon>Uroviricota</taxon>
        <taxon>Caudoviricetes</taxon>
        <taxon>Coventryvirus</taxon>
        <taxon>Coventryvirus SP197</taxon>
    </lineage>
</organism>
<name>A0A494W9L7_9CAUD</name>
<proteinExistence type="predicted"/>
<protein>
    <submittedName>
        <fullName evidence="1">Phage protein</fullName>
    </submittedName>
</protein>
<sequence>MEISLAETRELLTIAKRVTPVLTREEFEMVGLIYLGALERLENNMEDVNND</sequence>
<gene>
    <name evidence="1" type="ORF">SP197g_16</name>
</gene>